<evidence type="ECO:0000256" key="3">
    <source>
        <dbReference type="ARBA" id="ARBA00022525"/>
    </source>
</evidence>
<feature type="non-terminal residue" evidence="24">
    <location>
        <position position="1391"/>
    </location>
</feature>
<dbReference type="SMART" id="SM00200">
    <property type="entry name" value="SEA"/>
    <property type="match status" value="2"/>
</dbReference>
<reference evidence="24" key="1">
    <citation type="submission" date="2019-09" db="EMBL/GenBank/DDBJ databases">
        <title>Bird 10,000 Genomes (B10K) Project - Family phase.</title>
        <authorList>
            <person name="Zhang G."/>
        </authorList>
    </citation>
    <scope>NUCLEOTIDE SEQUENCE</scope>
    <source>
        <strain evidence="24">B10K-DU-024-03</strain>
        <tissue evidence="24">Muscle</tissue>
    </source>
</reference>
<evidence type="ECO:0000259" key="22">
    <source>
        <dbReference type="PROSITE" id="PS50024"/>
    </source>
</evidence>
<keyword evidence="11 20" id="KW-0472">Membrane</keyword>
<dbReference type="GO" id="GO:0033165">
    <property type="term" value="C:interphotoreceptor matrix"/>
    <property type="evidence" value="ECO:0007669"/>
    <property type="project" value="UniProtKB-SubCell"/>
</dbReference>
<feature type="signal peptide" evidence="21">
    <location>
        <begin position="1"/>
        <end position="16"/>
    </location>
</feature>
<keyword evidence="25" id="KW-1185">Reference proteome</keyword>
<dbReference type="GO" id="GO:0005540">
    <property type="term" value="F:hyaluronic acid binding"/>
    <property type="evidence" value="ECO:0007669"/>
    <property type="project" value="TreeGrafter"/>
</dbReference>
<keyword evidence="7 20" id="KW-0812">Transmembrane</keyword>
<evidence type="ECO:0000256" key="9">
    <source>
        <dbReference type="ARBA" id="ARBA00022737"/>
    </source>
</evidence>
<keyword evidence="14" id="KW-0966">Cell projection</keyword>
<feature type="region of interest" description="Disordered" evidence="19">
    <location>
        <begin position="424"/>
        <end position="458"/>
    </location>
</feature>
<keyword evidence="12" id="KW-1015">Disulfide bond</keyword>
<evidence type="ECO:0000313" key="24">
    <source>
        <dbReference type="EMBL" id="NXD82501.1"/>
    </source>
</evidence>
<evidence type="ECO:0000256" key="17">
    <source>
        <dbReference type="ARBA" id="ARBA00080162"/>
    </source>
</evidence>
<evidence type="ECO:0000256" key="6">
    <source>
        <dbReference type="ARBA" id="ARBA00022674"/>
    </source>
</evidence>
<evidence type="ECO:0000256" key="15">
    <source>
        <dbReference type="ARBA" id="ARBA00060509"/>
    </source>
</evidence>
<evidence type="ECO:0000259" key="23">
    <source>
        <dbReference type="PROSITE" id="PS50026"/>
    </source>
</evidence>
<evidence type="ECO:0000256" key="7">
    <source>
        <dbReference type="ARBA" id="ARBA00022692"/>
    </source>
</evidence>
<evidence type="ECO:0000256" key="4">
    <source>
        <dbReference type="ARBA" id="ARBA00022530"/>
    </source>
</evidence>
<feature type="domain" description="SEA" evidence="22">
    <location>
        <begin position="1054"/>
        <end position="1167"/>
    </location>
</feature>
<gene>
    <name evidence="24" type="primary">Impg2_0</name>
    <name evidence="24" type="ORF">HALSEN_R00988</name>
</gene>
<sequence>MFVFIWKTFLCLLVLGMIKGDLQIIAATEGEQAKGDSPTPQFGVWQFANPSLPPELKKVTDNMEAEQVNRHLQLRRKRSILFPSGVKICPDESVEQAIANHLKYFRLRVCQETVWEVFKTFWDRLPQREEYHTWMSLCEEGTMSIYEIGMNFSQSEEHRSLIVKVGAAPGWCFLTSKGIITGTPTPALDADVTTLRDAAANVPRPHEISIESPESDTVHKIEDADTTINNEIKKQDEKIEKPVTEQMIEFSILIVGEKYSEELSDPDSAKHHWLSEQLISQGRNRVFAVCWKMLHLSSALSFSSYNSSGVEVHYAVTFDGKAISNATWDLINLHSNKVEDSSFMSIEDNPTVVYTISDFRDYIAEILQKNALLENTSLSLDPSSLQLTNVKEILHPTPEDPSWITEHSVVLERPEFDDSTFLAERPSADESTVSNTLPFDFAKPDSTSDSEQSRDNEIWPRPEILDSEASLAPEAPLSSEADITALPDLEDGNQTPHLVTVPVLEGDSVDSLEWLSSPSSLDVFDDTGLPEDLLPLSPPHLVPEEPPFTDDYGVPLLPAPTVASSSVIETDIKETVSAEKEEVTQGSRAGSEKADSVLHKPVEEIPFPLEVHPIEDQTDIYLGDRVTDDDGSGSTFDGSGKEVESSIWPWEEATLEPVFYTGSDSWLEDDNESLLIGTDDIPEGMILDYILNSGNKLDADPSKDENEGLADVKEDFLDESEIFVFPETTTQQVPLLQTEESSFVEPSTQTEILGMYDTSFDKPSLGVEPSVDLDMPTRVASDSPHDTGLSVEDSVLTSAGTVSMEQPEESSVDQNIISEAVEHKTEDRTVVEELFTVEQSDVTEAATIGHLDIISSETILTASEQQTLDSSLARQETTGSALKKPADVWPTDRALENSLDWTLQLATPTATQVESAVPSVIDQTTVLEGFAGQGGTDHDTHVSMSFSTLTSSYVTVSVTTSPVELPSHLLPVGSTVAASVATSTKLEDETVRVLDVSVDLDHVSTVHFFPELTEEGRSMTKSHMELTTHVQSTEMASVAWATHENRSSTPVPSRALVVFFSLRVTNMMFSEDLFNKNSPEYKALEQRFLELLVPYLQSNLSGFQNLEILNFRNGSIVVNSRMKFAKPVPRNVTNAVYMILEDFCNTAYHTMNLAIDKYSLDVESGEQADPCKFQACNEFSECLVNRWSGEAECVCNPGYLSIDGLPCNSICDLQPNFCLNDGKCDISPGQGAICRCRVGENWWYRGEHCEEYVSEPLVVGIAIASVAGFLLVASAVIFFLARTLRDQYTKSDTEESQGQGDSLSSIENAVKYNPMYESDTTGYSHYYRRYPQLTSYSSTSAETSTDYSSEEIRHIYENSELTKEEIQDRIRIIELYAKDRQFAEFVRQHQM</sequence>
<evidence type="ECO:0000256" key="14">
    <source>
        <dbReference type="ARBA" id="ARBA00023273"/>
    </source>
</evidence>
<evidence type="ECO:0000256" key="1">
    <source>
        <dbReference type="ARBA" id="ARBA00004451"/>
    </source>
</evidence>
<comment type="caution">
    <text evidence="18">Lacks conserved residue(s) required for the propagation of feature annotation.</text>
</comment>
<dbReference type="InterPro" id="IPR036364">
    <property type="entry name" value="SEA_dom_sf"/>
</dbReference>
<keyword evidence="3" id="KW-0964">Secreted</keyword>
<dbReference type="PANTHER" id="PTHR12199:SF4">
    <property type="entry name" value="INTERPHOTORECEPTOR MATRIX PROTEOGLYCAN 2"/>
    <property type="match status" value="1"/>
</dbReference>
<dbReference type="PROSITE" id="PS50024">
    <property type="entry name" value="SEA"/>
    <property type="match status" value="2"/>
</dbReference>
<dbReference type="SUPFAM" id="SSF82671">
    <property type="entry name" value="SEA domain"/>
    <property type="match status" value="1"/>
</dbReference>
<evidence type="ECO:0000256" key="11">
    <source>
        <dbReference type="ARBA" id="ARBA00023136"/>
    </source>
</evidence>
<accession>A0A851Z759</accession>
<feature type="non-terminal residue" evidence="24">
    <location>
        <position position="1"/>
    </location>
</feature>
<name>A0A851Z759_9AVES</name>
<organism evidence="24 25">
    <name type="scientific">Halcyon senegalensis</name>
    <dbReference type="NCBI Taxonomy" id="342381"/>
    <lineage>
        <taxon>Eukaryota</taxon>
        <taxon>Metazoa</taxon>
        <taxon>Chordata</taxon>
        <taxon>Craniata</taxon>
        <taxon>Vertebrata</taxon>
        <taxon>Euteleostomi</taxon>
        <taxon>Archelosauria</taxon>
        <taxon>Archosauria</taxon>
        <taxon>Dinosauria</taxon>
        <taxon>Saurischia</taxon>
        <taxon>Theropoda</taxon>
        <taxon>Coelurosauria</taxon>
        <taxon>Aves</taxon>
        <taxon>Neognathae</taxon>
        <taxon>Neoaves</taxon>
        <taxon>Telluraves</taxon>
        <taxon>Coraciimorphae</taxon>
        <taxon>Coraciiformes</taxon>
        <taxon>Alcedinidae</taxon>
        <taxon>Halcyon</taxon>
    </lineage>
</organism>
<keyword evidence="5 18" id="KW-0245">EGF-like domain</keyword>
<comment type="subcellular location">
    <subcellularLocation>
        <location evidence="15">Photoreceptor inner segment membrane</location>
        <topology evidence="15">Single-pass type I membrane protein</topology>
    </subcellularLocation>
    <subcellularLocation>
        <location evidence="1">Photoreceptor outer segment membrane</location>
        <topology evidence="1">Single-pass type I membrane protein</topology>
    </subcellularLocation>
    <subcellularLocation>
        <location evidence="2">Secreted</location>
        <location evidence="2">Extracellular space</location>
        <location evidence="2">Extracellular matrix</location>
        <location evidence="2">Interphotoreceptor matrix</location>
    </subcellularLocation>
</comment>
<keyword evidence="6" id="KW-0358">Heparin-binding</keyword>
<dbReference type="CDD" id="cd00053">
    <property type="entry name" value="EGF"/>
    <property type="match status" value="1"/>
</dbReference>
<keyword evidence="10 20" id="KW-1133">Transmembrane helix</keyword>
<dbReference type="Proteomes" id="UP000648918">
    <property type="component" value="Unassembled WGS sequence"/>
</dbReference>
<dbReference type="InterPro" id="IPR000742">
    <property type="entry name" value="EGF"/>
</dbReference>
<dbReference type="OrthoDB" id="8960773at2759"/>
<evidence type="ECO:0000256" key="5">
    <source>
        <dbReference type="ARBA" id="ARBA00022536"/>
    </source>
</evidence>
<evidence type="ECO:0000256" key="20">
    <source>
        <dbReference type="SAM" id="Phobius"/>
    </source>
</evidence>
<dbReference type="PANTHER" id="PTHR12199">
    <property type="entry name" value="INTERPHOTORECEPTOR MATRIX PROTEOGLYCAN"/>
    <property type="match status" value="1"/>
</dbReference>
<evidence type="ECO:0000256" key="12">
    <source>
        <dbReference type="ARBA" id="ARBA00023157"/>
    </source>
</evidence>
<feature type="domain" description="SEA" evidence="22">
    <location>
        <begin position="244"/>
        <end position="358"/>
    </location>
</feature>
<evidence type="ECO:0000256" key="21">
    <source>
        <dbReference type="SAM" id="SignalP"/>
    </source>
</evidence>
<keyword evidence="13" id="KW-0325">Glycoprotein</keyword>
<dbReference type="Pfam" id="PF01390">
    <property type="entry name" value="SEA"/>
    <property type="match status" value="1"/>
</dbReference>
<evidence type="ECO:0000256" key="19">
    <source>
        <dbReference type="SAM" id="MobiDB-lite"/>
    </source>
</evidence>
<protein>
    <recommendedName>
        <fullName evidence="16">Interphotoreceptor matrix proteoglycan 2</fullName>
    </recommendedName>
    <alternativeName>
        <fullName evidence="17">Sialoprotein associated with cones and rods proteoglycan</fullName>
    </alternativeName>
</protein>
<evidence type="ECO:0000313" key="25">
    <source>
        <dbReference type="Proteomes" id="UP000648918"/>
    </source>
</evidence>
<evidence type="ECO:0000256" key="8">
    <source>
        <dbReference type="ARBA" id="ARBA00022729"/>
    </source>
</evidence>
<feature type="region of interest" description="Disordered" evidence="19">
    <location>
        <begin position="576"/>
        <end position="596"/>
    </location>
</feature>
<proteinExistence type="predicted"/>
<feature type="chain" id="PRO_5033025716" description="Interphotoreceptor matrix proteoglycan 2" evidence="21">
    <location>
        <begin position="17"/>
        <end position="1391"/>
    </location>
</feature>
<comment type="caution">
    <text evidence="24">The sequence shown here is derived from an EMBL/GenBank/DDBJ whole genome shotgun (WGS) entry which is preliminary data.</text>
</comment>
<feature type="domain" description="EGF-like" evidence="23">
    <location>
        <begin position="1208"/>
        <end position="1250"/>
    </location>
</feature>
<dbReference type="PROSITE" id="PS50026">
    <property type="entry name" value="EGF_3"/>
    <property type="match status" value="1"/>
</dbReference>
<dbReference type="Gene3D" id="3.30.70.960">
    <property type="entry name" value="SEA domain"/>
    <property type="match status" value="1"/>
</dbReference>
<keyword evidence="8 21" id="KW-0732">Signal</keyword>
<keyword evidence="4" id="KW-0272">Extracellular matrix</keyword>
<evidence type="ECO:0000256" key="2">
    <source>
        <dbReference type="ARBA" id="ARBA00004593"/>
    </source>
</evidence>
<feature type="transmembrane region" description="Helical" evidence="20">
    <location>
        <begin position="1257"/>
        <end position="1281"/>
    </location>
</feature>
<dbReference type="GO" id="GO:0008201">
    <property type="term" value="F:heparin binding"/>
    <property type="evidence" value="ECO:0007669"/>
    <property type="project" value="UniProtKB-KW"/>
</dbReference>
<keyword evidence="9" id="KW-0677">Repeat</keyword>
<evidence type="ECO:0000256" key="18">
    <source>
        <dbReference type="PROSITE-ProRule" id="PRU00076"/>
    </source>
</evidence>
<evidence type="ECO:0000256" key="16">
    <source>
        <dbReference type="ARBA" id="ARBA00074164"/>
    </source>
</evidence>
<dbReference type="InterPro" id="IPR039861">
    <property type="entry name" value="IMPG"/>
</dbReference>
<dbReference type="GO" id="GO:0007601">
    <property type="term" value="P:visual perception"/>
    <property type="evidence" value="ECO:0007669"/>
    <property type="project" value="InterPro"/>
</dbReference>
<dbReference type="FunFam" id="3.30.70.960:FF:000002">
    <property type="entry name" value="Interphotoreceptor matrix proteoglycan 2"/>
    <property type="match status" value="1"/>
</dbReference>
<dbReference type="EMBL" id="WBNJ01000210">
    <property type="protein sequence ID" value="NXD82501.1"/>
    <property type="molecule type" value="Genomic_DNA"/>
</dbReference>
<dbReference type="InterPro" id="IPR000082">
    <property type="entry name" value="SEA_dom"/>
</dbReference>
<evidence type="ECO:0000256" key="10">
    <source>
        <dbReference type="ARBA" id="ARBA00022989"/>
    </source>
</evidence>
<evidence type="ECO:0000256" key="13">
    <source>
        <dbReference type="ARBA" id="ARBA00023180"/>
    </source>
</evidence>